<gene>
    <name evidence="2" type="ORF">PAXRUDRAFT_822081</name>
</gene>
<reference evidence="2 3" key="1">
    <citation type="submission" date="2014-04" db="EMBL/GenBank/DDBJ databases">
        <authorList>
            <consortium name="DOE Joint Genome Institute"/>
            <person name="Kuo A."/>
            <person name="Kohler A."/>
            <person name="Jargeat P."/>
            <person name="Nagy L.G."/>
            <person name="Floudas D."/>
            <person name="Copeland A."/>
            <person name="Barry K.W."/>
            <person name="Cichocki N."/>
            <person name="Veneault-Fourrey C."/>
            <person name="LaButti K."/>
            <person name="Lindquist E.A."/>
            <person name="Lipzen A."/>
            <person name="Lundell T."/>
            <person name="Morin E."/>
            <person name="Murat C."/>
            <person name="Sun H."/>
            <person name="Tunlid A."/>
            <person name="Henrissat B."/>
            <person name="Grigoriev I.V."/>
            <person name="Hibbett D.S."/>
            <person name="Martin F."/>
            <person name="Nordberg H.P."/>
            <person name="Cantor M.N."/>
            <person name="Hua S.X."/>
        </authorList>
    </citation>
    <scope>NUCLEOTIDE SEQUENCE [LARGE SCALE GENOMIC DNA]</scope>
    <source>
        <strain evidence="2 3">Ve08.2h10</strain>
    </source>
</reference>
<dbReference type="EMBL" id="KN824843">
    <property type="protein sequence ID" value="KIL00063.1"/>
    <property type="molecule type" value="Genomic_DNA"/>
</dbReference>
<dbReference type="Proteomes" id="UP000054538">
    <property type="component" value="Unassembled WGS sequence"/>
</dbReference>
<feature type="region of interest" description="Disordered" evidence="1">
    <location>
        <begin position="1"/>
        <end position="52"/>
    </location>
</feature>
<dbReference type="InParanoid" id="A0A0D0DMQ5"/>
<accession>A0A0D0DMQ5</accession>
<evidence type="ECO:0000313" key="3">
    <source>
        <dbReference type="Proteomes" id="UP000054538"/>
    </source>
</evidence>
<feature type="compositionally biased region" description="Polar residues" evidence="1">
    <location>
        <begin position="33"/>
        <end position="43"/>
    </location>
</feature>
<keyword evidence="3" id="KW-1185">Reference proteome</keyword>
<dbReference type="AlphaFoldDB" id="A0A0D0DMQ5"/>
<name>A0A0D0DMQ5_9AGAM</name>
<sequence>MTLGPPQPRALRGIDHNARGTHRGHRSRETHRQTASTARTSAQWKADGSGLG</sequence>
<evidence type="ECO:0000256" key="1">
    <source>
        <dbReference type="SAM" id="MobiDB-lite"/>
    </source>
</evidence>
<evidence type="ECO:0000313" key="2">
    <source>
        <dbReference type="EMBL" id="KIL00063.1"/>
    </source>
</evidence>
<dbReference type="HOGENOM" id="CLU_3087884_0_0_1"/>
<proteinExistence type="predicted"/>
<reference evidence="3" key="2">
    <citation type="submission" date="2015-01" db="EMBL/GenBank/DDBJ databases">
        <title>Evolutionary Origins and Diversification of the Mycorrhizal Mutualists.</title>
        <authorList>
            <consortium name="DOE Joint Genome Institute"/>
            <consortium name="Mycorrhizal Genomics Consortium"/>
            <person name="Kohler A."/>
            <person name="Kuo A."/>
            <person name="Nagy L.G."/>
            <person name="Floudas D."/>
            <person name="Copeland A."/>
            <person name="Barry K.W."/>
            <person name="Cichocki N."/>
            <person name="Veneault-Fourrey C."/>
            <person name="LaButti K."/>
            <person name="Lindquist E.A."/>
            <person name="Lipzen A."/>
            <person name="Lundell T."/>
            <person name="Morin E."/>
            <person name="Murat C."/>
            <person name="Riley R."/>
            <person name="Ohm R."/>
            <person name="Sun H."/>
            <person name="Tunlid A."/>
            <person name="Henrissat B."/>
            <person name="Grigoriev I.V."/>
            <person name="Hibbett D.S."/>
            <person name="Martin F."/>
        </authorList>
    </citation>
    <scope>NUCLEOTIDE SEQUENCE [LARGE SCALE GENOMIC DNA]</scope>
    <source>
        <strain evidence="3">Ve08.2h10</strain>
    </source>
</reference>
<organism evidence="2 3">
    <name type="scientific">Paxillus rubicundulus Ve08.2h10</name>
    <dbReference type="NCBI Taxonomy" id="930991"/>
    <lineage>
        <taxon>Eukaryota</taxon>
        <taxon>Fungi</taxon>
        <taxon>Dikarya</taxon>
        <taxon>Basidiomycota</taxon>
        <taxon>Agaricomycotina</taxon>
        <taxon>Agaricomycetes</taxon>
        <taxon>Agaricomycetidae</taxon>
        <taxon>Boletales</taxon>
        <taxon>Paxilineae</taxon>
        <taxon>Paxillaceae</taxon>
        <taxon>Paxillus</taxon>
    </lineage>
</organism>
<protein>
    <submittedName>
        <fullName evidence="2">Uncharacterized protein</fullName>
    </submittedName>
</protein>
<feature type="compositionally biased region" description="Basic residues" evidence="1">
    <location>
        <begin position="19"/>
        <end position="29"/>
    </location>
</feature>